<feature type="domain" description="Cadherin" evidence="1">
    <location>
        <begin position="167"/>
        <end position="277"/>
    </location>
</feature>
<dbReference type="InterPro" id="IPR025141">
    <property type="entry name" value="DUF4082"/>
</dbReference>
<dbReference type="AlphaFoldDB" id="A0A1I5U0F0"/>
<proteinExistence type="predicted"/>
<dbReference type="CDD" id="cd11304">
    <property type="entry name" value="Cadherin_repeat"/>
    <property type="match status" value="1"/>
</dbReference>
<dbReference type="STRING" id="441119.SAMN04488047_11656"/>
<dbReference type="PROSITE" id="PS50268">
    <property type="entry name" value="CADHERIN_2"/>
    <property type="match status" value="1"/>
</dbReference>
<evidence type="ECO:0000313" key="3">
    <source>
        <dbReference type="Proteomes" id="UP000199356"/>
    </source>
</evidence>
<dbReference type="GO" id="GO:0016020">
    <property type="term" value="C:membrane"/>
    <property type="evidence" value="ECO:0007669"/>
    <property type="project" value="InterPro"/>
</dbReference>
<feature type="non-terminal residue" evidence="2">
    <location>
        <position position="280"/>
    </location>
</feature>
<dbReference type="InterPro" id="IPR002126">
    <property type="entry name" value="Cadherin-like_dom"/>
</dbReference>
<dbReference type="Pfam" id="PF17963">
    <property type="entry name" value="Big_9"/>
    <property type="match status" value="1"/>
</dbReference>
<dbReference type="RefSeq" id="WP_143096184.1">
    <property type="nucleotide sequence ID" value="NZ_FOXA01000016.1"/>
</dbReference>
<organism evidence="2 3">
    <name type="scientific">Tranquillimonas alkanivorans</name>
    <dbReference type="NCBI Taxonomy" id="441119"/>
    <lineage>
        <taxon>Bacteria</taxon>
        <taxon>Pseudomonadati</taxon>
        <taxon>Pseudomonadota</taxon>
        <taxon>Alphaproteobacteria</taxon>
        <taxon>Rhodobacterales</taxon>
        <taxon>Roseobacteraceae</taxon>
        <taxon>Tranquillimonas</taxon>
    </lineage>
</organism>
<evidence type="ECO:0000313" key="2">
    <source>
        <dbReference type="EMBL" id="SFP88749.1"/>
    </source>
</evidence>
<dbReference type="EMBL" id="FOXA01000016">
    <property type="protein sequence ID" value="SFP88749.1"/>
    <property type="molecule type" value="Genomic_DNA"/>
</dbReference>
<reference evidence="2 3" key="1">
    <citation type="submission" date="2016-10" db="EMBL/GenBank/DDBJ databases">
        <authorList>
            <person name="de Groot N.N."/>
        </authorList>
    </citation>
    <scope>NUCLEOTIDE SEQUENCE [LARGE SCALE GENOMIC DNA]</scope>
    <source>
        <strain evidence="2 3">DSM 19547</strain>
    </source>
</reference>
<dbReference type="Proteomes" id="UP000199356">
    <property type="component" value="Unassembled WGS sequence"/>
</dbReference>
<evidence type="ECO:0000259" key="1">
    <source>
        <dbReference type="PROSITE" id="PS50268"/>
    </source>
</evidence>
<keyword evidence="3" id="KW-1185">Reference proteome</keyword>
<dbReference type="OrthoDB" id="733404at2"/>
<protein>
    <submittedName>
        <fullName evidence="2">CshA-type fibril repeat-containing protein</fullName>
    </submittedName>
</protein>
<name>A0A1I5U0F0_9RHOB</name>
<accession>A0A1I5U0F0</accession>
<sequence>MATLFGSSEPSRGTLFDDGTTVELGMQFVASADGSVTELRYWRAEGDADDTDIRDGRIWDANGNLLGAVTFTSLPGESGWQTAVFGTPIGIEADITYTVSYRTEDNYFATDSFFTSDYTDSTGQLTAPSGQNGVYVYGTNITAPTQSYLQSNYWVDLSFLPANLPPVADAETATVVEDASVVIDVVAGDTDAEDGVPDPATVEIEAADDASGKLKTVAGEGAWSVDGVTGAITFTPEPDYAGAVTPIAYTIADSGGLRSAPATVSVTITPVNDAPVADAE</sequence>
<gene>
    <name evidence="2" type="ORF">SAMN04488047_11656</name>
</gene>
<dbReference type="Pfam" id="PF13313">
    <property type="entry name" value="DUF4082"/>
    <property type="match status" value="1"/>
</dbReference>
<dbReference type="GO" id="GO:0007156">
    <property type="term" value="P:homophilic cell adhesion via plasma membrane adhesion molecules"/>
    <property type="evidence" value="ECO:0007669"/>
    <property type="project" value="InterPro"/>
</dbReference>
<dbReference type="GO" id="GO:0005509">
    <property type="term" value="F:calcium ion binding"/>
    <property type="evidence" value="ECO:0007669"/>
    <property type="project" value="InterPro"/>
</dbReference>